<evidence type="ECO:0000313" key="4">
    <source>
        <dbReference type="Proteomes" id="UP000006637"/>
    </source>
</evidence>
<proteinExistence type="predicted"/>
<dbReference type="AlphaFoldDB" id="Q1AS34"/>
<dbReference type="RefSeq" id="WP_011565803.1">
    <property type="nucleotide sequence ID" value="NC_008148.1"/>
</dbReference>
<dbReference type="KEGG" id="rxy:Rxyl_2883"/>
<evidence type="ECO:0000259" key="2">
    <source>
        <dbReference type="Pfam" id="PF21631"/>
    </source>
</evidence>
<evidence type="ECO:0000313" key="3">
    <source>
        <dbReference type="EMBL" id="ABG05794.1"/>
    </source>
</evidence>
<dbReference type="Proteomes" id="UP000006637">
    <property type="component" value="Chromosome"/>
</dbReference>
<protein>
    <submittedName>
        <fullName evidence="3">Uncharacterized protein</fullName>
    </submittedName>
</protein>
<dbReference type="PIRSF" id="PIRSF008459">
    <property type="entry name" value="UCP008459"/>
    <property type="match status" value="1"/>
</dbReference>
<sequence>MSDEAPGTLLELSVSGWRLAVCRLGPGAGVPAWASEAPFFSVTRSPEELSVVCPEERVPEGVRREGGWRALKVRGPLDFGQTGILFSLLGPLAGVGVGVFALSTHDTDYVLVKEEQLELAVSALVREGHIVHRD</sequence>
<dbReference type="InterPro" id="IPR051719">
    <property type="entry name" value="CASTOR_mTORC1"/>
</dbReference>
<feature type="domain" description="CASTOR ACT" evidence="1">
    <location>
        <begin position="65"/>
        <end position="124"/>
    </location>
</feature>
<dbReference type="PANTHER" id="PTHR31131:SF6">
    <property type="entry name" value="CASTOR ACT DOMAIN-CONTAINING PROTEIN"/>
    <property type="match status" value="1"/>
</dbReference>
<dbReference type="Gene3D" id="3.30.2130.10">
    <property type="entry name" value="VC0802-like"/>
    <property type="match status" value="1"/>
</dbReference>
<reference evidence="3 4" key="1">
    <citation type="submission" date="2006-06" db="EMBL/GenBank/DDBJ databases">
        <title>Complete sequence of Rubrobacter xylanophilus DSM 9941.</title>
        <authorList>
            <consortium name="US DOE Joint Genome Institute"/>
            <person name="Copeland A."/>
            <person name="Lucas S."/>
            <person name="Lapidus A."/>
            <person name="Barry K."/>
            <person name="Detter J.C."/>
            <person name="Glavina del Rio T."/>
            <person name="Hammon N."/>
            <person name="Israni S."/>
            <person name="Dalin E."/>
            <person name="Tice H."/>
            <person name="Pitluck S."/>
            <person name="Munk A.C."/>
            <person name="Brettin T."/>
            <person name="Bruce D."/>
            <person name="Han C."/>
            <person name="Tapia R."/>
            <person name="Gilna P."/>
            <person name="Schmutz J."/>
            <person name="Larimer F."/>
            <person name="Land M."/>
            <person name="Hauser L."/>
            <person name="Kyrpides N."/>
            <person name="Lykidis A."/>
            <person name="da Costa M.S."/>
            <person name="Rainey F.A."/>
            <person name="Empadinhas N."/>
            <person name="Jolivet E."/>
            <person name="Battista J.R."/>
            <person name="Richardson P."/>
        </authorList>
    </citation>
    <scope>NUCLEOTIDE SEQUENCE [LARGE SCALE GENOMIC DNA]</scope>
    <source>
        <strain evidence="4">DSM 9941 / NBRC 16129 / PRD-1</strain>
    </source>
</reference>
<keyword evidence="4" id="KW-1185">Reference proteome</keyword>
<dbReference type="HOGENOM" id="CLU_130568_0_0_11"/>
<dbReference type="eggNOG" id="COG3603">
    <property type="taxonomic scope" value="Bacteria"/>
</dbReference>
<dbReference type="SUPFAM" id="SSF55021">
    <property type="entry name" value="ACT-like"/>
    <property type="match status" value="2"/>
</dbReference>
<feature type="domain" description="A9CJY8-like N-terminal" evidence="2">
    <location>
        <begin position="20"/>
        <end position="60"/>
    </location>
</feature>
<dbReference type="PhylomeDB" id="Q1AS34"/>
<dbReference type="InterPro" id="IPR045865">
    <property type="entry name" value="ACT-like_dom_sf"/>
</dbReference>
<organism evidence="3 4">
    <name type="scientific">Rubrobacter xylanophilus (strain DSM 9941 / JCM 11954 / NBRC 16129 / PRD-1)</name>
    <dbReference type="NCBI Taxonomy" id="266117"/>
    <lineage>
        <taxon>Bacteria</taxon>
        <taxon>Bacillati</taxon>
        <taxon>Actinomycetota</taxon>
        <taxon>Rubrobacteria</taxon>
        <taxon>Rubrobacterales</taxon>
        <taxon>Rubrobacteraceae</taxon>
        <taxon>Rubrobacter</taxon>
    </lineage>
</organism>
<dbReference type="STRING" id="266117.Rxyl_2883"/>
<dbReference type="InterPro" id="IPR049447">
    <property type="entry name" value="A9CJY8-like_N"/>
</dbReference>
<dbReference type="EMBL" id="CP000386">
    <property type="protein sequence ID" value="ABG05794.1"/>
    <property type="molecule type" value="Genomic_DNA"/>
</dbReference>
<dbReference type="Pfam" id="PF13840">
    <property type="entry name" value="ACT_7"/>
    <property type="match status" value="1"/>
</dbReference>
<evidence type="ECO:0000259" key="1">
    <source>
        <dbReference type="Pfam" id="PF13840"/>
    </source>
</evidence>
<accession>Q1AS34</accession>
<dbReference type="InterPro" id="IPR016540">
    <property type="entry name" value="UCP008459"/>
</dbReference>
<gene>
    <name evidence="3" type="ordered locus">Rxyl_2883</name>
</gene>
<dbReference type="PANTHER" id="PTHR31131">
    <property type="entry name" value="CHROMOSOME 1, WHOLE GENOME SHOTGUN SEQUENCE"/>
    <property type="match status" value="1"/>
</dbReference>
<dbReference type="Pfam" id="PF21631">
    <property type="entry name" value="A9CJY8-like_N"/>
    <property type="match status" value="1"/>
</dbReference>
<dbReference type="InterPro" id="IPR027795">
    <property type="entry name" value="CASTOR_ACT_dom"/>
</dbReference>
<name>Q1AS34_RUBXD</name>
<dbReference type="OrthoDB" id="5615858at2"/>